<protein>
    <submittedName>
        <fullName evidence="1">Uncharacterized protein</fullName>
    </submittedName>
</protein>
<sequence>MHFFIGPRRGEFHRRQCTLSMSHLYNFKIIK</sequence>
<evidence type="ECO:0000313" key="1">
    <source>
        <dbReference type="EMBL" id="JAI08482.1"/>
    </source>
</evidence>
<accession>A0A0E9Y1A8</accession>
<dbReference type="EMBL" id="GBXM01000096">
    <property type="protein sequence ID" value="JAI08482.1"/>
    <property type="molecule type" value="Transcribed_RNA"/>
</dbReference>
<reference evidence="1" key="2">
    <citation type="journal article" date="2015" name="Fish Shellfish Immunol.">
        <title>Early steps in the European eel (Anguilla anguilla)-Vibrio vulnificus interaction in the gills: Role of the RtxA13 toxin.</title>
        <authorList>
            <person name="Callol A."/>
            <person name="Pajuelo D."/>
            <person name="Ebbesson L."/>
            <person name="Teles M."/>
            <person name="MacKenzie S."/>
            <person name="Amaro C."/>
        </authorList>
    </citation>
    <scope>NUCLEOTIDE SEQUENCE</scope>
</reference>
<dbReference type="AlphaFoldDB" id="A0A0E9Y1A8"/>
<organism evidence="1">
    <name type="scientific">Anguilla anguilla</name>
    <name type="common">European freshwater eel</name>
    <name type="synonym">Muraena anguilla</name>
    <dbReference type="NCBI Taxonomy" id="7936"/>
    <lineage>
        <taxon>Eukaryota</taxon>
        <taxon>Metazoa</taxon>
        <taxon>Chordata</taxon>
        <taxon>Craniata</taxon>
        <taxon>Vertebrata</taxon>
        <taxon>Euteleostomi</taxon>
        <taxon>Actinopterygii</taxon>
        <taxon>Neopterygii</taxon>
        <taxon>Teleostei</taxon>
        <taxon>Anguilliformes</taxon>
        <taxon>Anguillidae</taxon>
        <taxon>Anguilla</taxon>
    </lineage>
</organism>
<proteinExistence type="predicted"/>
<reference evidence="1" key="1">
    <citation type="submission" date="2014-11" db="EMBL/GenBank/DDBJ databases">
        <authorList>
            <person name="Amaro Gonzalez C."/>
        </authorList>
    </citation>
    <scope>NUCLEOTIDE SEQUENCE</scope>
</reference>
<name>A0A0E9Y1A8_ANGAN</name>